<dbReference type="RefSeq" id="WP_035863085.1">
    <property type="nucleotide sequence ID" value="NZ_KK853997.1"/>
</dbReference>
<name>A0A066YVX5_9ACTN</name>
<evidence type="ECO:0000313" key="3">
    <source>
        <dbReference type="Proteomes" id="UP000027178"/>
    </source>
</evidence>
<proteinExistence type="predicted"/>
<organism evidence="2 3">
    <name type="scientific">Kitasatospora cheerisanensis KCTC 2395</name>
    <dbReference type="NCBI Taxonomy" id="1348663"/>
    <lineage>
        <taxon>Bacteria</taxon>
        <taxon>Bacillati</taxon>
        <taxon>Actinomycetota</taxon>
        <taxon>Actinomycetes</taxon>
        <taxon>Kitasatosporales</taxon>
        <taxon>Streptomycetaceae</taxon>
        <taxon>Kitasatospora</taxon>
    </lineage>
</organism>
<feature type="region of interest" description="Disordered" evidence="1">
    <location>
        <begin position="1"/>
        <end position="90"/>
    </location>
</feature>
<dbReference type="EMBL" id="JNBY01000085">
    <property type="protein sequence ID" value="KDN85397.1"/>
    <property type="molecule type" value="Genomic_DNA"/>
</dbReference>
<dbReference type="HOGENOM" id="CLU_2436890_0_0_11"/>
<dbReference type="Proteomes" id="UP000027178">
    <property type="component" value="Unassembled WGS sequence"/>
</dbReference>
<evidence type="ECO:0000256" key="1">
    <source>
        <dbReference type="SAM" id="MobiDB-lite"/>
    </source>
</evidence>
<accession>A0A066YVX5</accession>
<evidence type="ECO:0000313" key="2">
    <source>
        <dbReference type="EMBL" id="KDN85397.1"/>
    </source>
</evidence>
<dbReference type="eggNOG" id="ENOG50320II">
    <property type="taxonomic scope" value="Bacteria"/>
</dbReference>
<reference evidence="2 3" key="1">
    <citation type="submission" date="2014-05" db="EMBL/GenBank/DDBJ databases">
        <title>Draft Genome Sequence of Kitasatospora cheerisanensis KCTC 2395.</title>
        <authorList>
            <person name="Nam D.H."/>
        </authorList>
    </citation>
    <scope>NUCLEOTIDE SEQUENCE [LARGE SCALE GENOMIC DNA]</scope>
    <source>
        <strain evidence="2 3">KCTC 2395</strain>
    </source>
</reference>
<protein>
    <submittedName>
        <fullName evidence="2">Uncharacterized protein</fullName>
    </submittedName>
</protein>
<comment type="caution">
    <text evidence="2">The sequence shown here is derived from an EMBL/GenBank/DDBJ whole genome shotgun (WGS) entry which is preliminary data.</text>
</comment>
<keyword evidence="3" id="KW-1185">Reference proteome</keyword>
<feature type="compositionally biased region" description="Gly residues" evidence="1">
    <location>
        <begin position="30"/>
        <end position="55"/>
    </location>
</feature>
<dbReference type="PATRIC" id="fig|1348663.4.peg.2863"/>
<gene>
    <name evidence="2" type="ORF">KCH_29780</name>
</gene>
<dbReference type="AlphaFoldDB" id="A0A066YVX5"/>
<sequence length="90" mass="8865">MIGEATHATAGGRAFTEGGSGIGRNRFGQGAAGGQAGGPGQAGAGQGGGMGGHGQAGKKDKKRGKDRPDYLVEDEETWASGDPVNPNVVE</sequence>